<dbReference type="AlphaFoldDB" id="A0A2J6SX42"/>
<evidence type="ECO:0000256" key="1">
    <source>
        <dbReference type="SAM" id="MobiDB-lite"/>
    </source>
</evidence>
<sequence>MDWRSHPIPQPNPRPTSSVYSDDISIMASLVRKVSEDTRVQEYRTIECYMRENQALEDEIELRRMTWTGTIMLADEVIRAITMIENSLITIEANVASAEKDWLAFWGIYKESIGSHPPWL</sequence>
<dbReference type="EMBL" id="KZ613856">
    <property type="protein sequence ID" value="PMD55311.1"/>
    <property type="molecule type" value="Genomic_DNA"/>
</dbReference>
<dbReference type="InParanoid" id="A0A2J6SX42"/>
<gene>
    <name evidence="2" type="ORF">K444DRAFT_538074</name>
</gene>
<accession>A0A2J6SX42</accession>
<keyword evidence="3" id="KW-1185">Reference proteome</keyword>
<organism evidence="2 3">
    <name type="scientific">Hyaloscypha bicolor E</name>
    <dbReference type="NCBI Taxonomy" id="1095630"/>
    <lineage>
        <taxon>Eukaryota</taxon>
        <taxon>Fungi</taxon>
        <taxon>Dikarya</taxon>
        <taxon>Ascomycota</taxon>
        <taxon>Pezizomycotina</taxon>
        <taxon>Leotiomycetes</taxon>
        <taxon>Helotiales</taxon>
        <taxon>Hyaloscyphaceae</taxon>
        <taxon>Hyaloscypha</taxon>
        <taxon>Hyaloscypha bicolor</taxon>
    </lineage>
</organism>
<protein>
    <submittedName>
        <fullName evidence="2">Uncharacterized protein</fullName>
    </submittedName>
</protein>
<name>A0A2J6SX42_9HELO</name>
<evidence type="ECO:0000313" key="3">
    <source>
        <dbReference type="Proteomes" id="UP000235371"/>
    </source>
</evidence>
<dbReference type="GeneID" id="36583592"/>
<reference evidence="2 3" key="1">
    <citation type="submission" date="2016-04" db="EMBL/GenBank/DDBJ databases">
        <title>A degradative enzymes factory behind the ericoid mycorrhizal symbiosis.</title>
        <authorList>
            <consortium name="DOE Joint Genome Institute"/>
            <person name="Martino E."/>
            <person name="Morin E."/>
            <person name="Grelet G."/>
            <person name="Kuo A."/>
            <person name="Kohler A."/>
            <person name="Daghino S."/>
            <person name="Barry K."/>
            <person name="Choi C."/>
            <person name="Cichocki N."/>
            <person name="Clum A."/>
            <person name="Copeland A."/>
            <person name="Hainaut M."/>
            <person name="Haridas S."/>
            <person name="Labutti K."/>
            <person name="Lindquist E."/>
            <person name="Lipzen A."/>
            <person name="Khouja H.-R."/>
            <person name="Murat C."/>
            <person name="Ohm R."/>
            <person name="Olson A."/>
            <person name="Spatafora J."/>
            <person name="Veneault-Fourrey C."/>
            <person name="Henrissat B."/>
            <person name="Grigoriev I."/>
            <person name="Martin F."/>
            <person name="Perotto S."/>
        </authorList>
    </citation>
    <scope>NUCLEOTIDE SEQUENCE [LARGE SCALE GENOMIC DNA]</scope>
    <source>
        <strain evidence="2 3">E</strain>
    </source>
</reference>
<dbReference type="OrthoDB" id="3584802at2759"/>
<proteinExistence type="predicted"/>
<feature type="region of interest" description="Disordered" evidence="1">
    <location>
        <begin position="1"/>
        <end position="20"/>
    </location>
</feature>
<evidence type="ECO:0000313" key="2">
    <source>
        <dbReference type="EMBL" id="PMD55311.1"/>
    </source>
</evidence>
<dbReference type="Proteomes" id="UP000235371">
    <property type="component" value="Unassembled WGS sequence"/>
</dbReference>
<dbReference type="RefSeq" id="XP_024732215.1">
    <property type="nucleotide sequence ID" value="XM_024875512.1"/>
</dbReference>